<dbReference type="Pfam" id="PF13649">
    <property type="entry name" value="Methyltransf_25"/>
    <property type="match status" value="1"/>
</dbReference>
<dbReference type="CDD" id="cd02440">
    <property type="entry name" value="AdoMet_MTases"/>
    <property type="match status" value="1"/>
</dbReference>
<dbReference type="InterPro" id="IPR029063">
    <property type="entry name" value="SAM-dependent_MTases_sf"/>
</dbReference>
<dbReference type="Gene3D" id="3.40.50.150">
    <property type="entry name" value="Vaccinia Virus protein VP39"/>
    <property type="match status" value="1"/>
</dbReference>
<evidence type="ECO:0000256" key="1">
    <source>
        <dbReference type="ARBA" id="ARBA00022679"/>
    </source>
</evidence>
<accession>A0AA41UP95</accession>
<dbReference type="GO" id="GO:0032259">
    <property type="term" value="P:methylation"/>
    <property type="evidence" value="ECO:0007669"/>
    <property type="project" value="UniProtKB-KW"/>
</dbReference>
<name>A0AA41UP95_9BACT</name>
<dbReference type="AlphaFoldDB" id="A0AA41UP95"/>
<reference evidence="3" key="1">
    <citation type="submission" date="2022-04" db="EMBL/GenBank/DDBJ databases">
        <title>Desulfatitalea alkaliphila sp. nov., a novel anaerobic sulfate-reducing bacterium isolated from terrestrial mud volcano, Taman Peninsula, Russia.</title>
        <authorList>
            <person name="Khomyakova M.A."/>
            <person name="Merkel A.Y."/>
            <person name="Slobodkin A.I."/>
        </authorList>
    </citation>
    <scope>NUCLEOTIDE SEQUENCE</scope>
    <source>
        <strain evidence="3">M08but</strain>
    </source>
</reference>
<protein>
    <submittedName>
        <fullName evidence="3">Class I SAM-dependent methyltransferase</fullName>
    </submittedName>
</protein>
<sequence>MKNPKHGVCPVQRAGSLDSSIRRWFQNPRKILAPYIHEGMVALDVGCGPGFFTVALADMVGDAGRVVACDLQDEMLLKLRAKIDETPQQDRITLHKCEADRIGVTGRVDFVLAFYVLHEIPDQLGFFEEMRSILLPVGHVLVVEPPFHVSRKAFNATIGRALETGFATVAAPRILFSKTALLQLVP</sequence>
<organism evidence="3 4">
    <name type="scientific">Desulfatitalea alkaliphila</name>
    <dbReference type="NCBI Taxonomy" id="2929485"/>
    <lineage>
        <taxon>Bacteria</taxon>
        <taxon>Pseudomonadati</taxon>
        <taxon>Thermodesulfobacteriota</taxon>
        <taxon>Desulfobacteria</taxon>
        <taxon>Desulfobacterales</taxon>
        <taxon>Desulfosarcinaceae</taxon>
        <taxon>Desulfatitalea</taxon>
    </lineage>
</organism>
<evidence type="ECO:0000313" key="4">
    <source>
        <dbReference type="Proteomes" id="UP001165427"/>
    </source>
</evidence>
<dbReference type="EMBL" id="JALJRB010000005">
    <property type="protein sequence ID" value="MCJ8500263.1"/>
    <property type="molecule type" value="Genomic_DNA"/>
</dbReference>
<keyword evidence="4" id="KW-1185">Reference proteome</keyword>
<proteinExistence type="predicted"/>
<comment type="caution">
    <text evidence="3">The sequence shown here is derived from an EMBL/GenBank/DDBJ whole genome shotgun (WGS) entry which is preliminary data.</text>
</comment>
<dbReference type="GO" id="GO:0008168">
    <property type="term" value="F:methyltransferase activity"/>
    <property type="evidence" value="ECO:0007669"/>
    <property type="project" value="UniProtKB-KW"/>
</dbReference>
<dbReference type="PANTHER" id="PTHR43861">
    <property type="entry name" value="TRANS-ACONITATE 2-METHYLTRANSFERASE-RELATED"/>
    <property type="match status" value="1"/>
</dbReference>
<feature type="domain" description="Methyltransferase" evidence="2">
    <location>
        <begin position="43"/>
        <end position="138"/>
    </location>
</feature>
<dbReference type="SUPFAM" id="SSF53335">
    <property type="entry name" value="S-adenosyl-L-methionine-dependent methyltransferases"/>
    <property type="match status" value="1"/>
</dbReference>
<keyword evidence="3" id="KW-0489">Methyltransferase</keyword>
<dbReference type="RefSeq" id="WP_246904179.1">
    <property type="nucleotide sequence ID" value="NZ_JALJRB010000005.1"/>
</dbReference>
<dbReference type="InterPro" id="IPR041698">
    <property type="entry name" value="Methyltransf_25"/>
</dbReference>
<keyword evidence="1" id="KW-0808">Transferase</keyword>
<dbReference type="Proteomes" id="UP001165427">
    <property type="component" value="Unassembled WGS sequence"/>
</dbReference>
<evidence type="ECO:0000313" key="3">
    <source>
        <dbReference type="EMBL" id="MCJ8500263.1"/>
    </source>
</evidence>
<gene>
    <name evidence="3" type="ORF">MRX98_06725</name>
</gene>
<evidence type="ECO:0000259" key="2">
    <source>
        <dbReference type="Pfam" id="PF13649"/>
    </source>
</evidence>